<reference evidence="1" key="1">
    <citation type="submission" date="2017-07" db="EMBL/GenBank/DDBJ databases">
        <title>Taro Niue Genome Assembly and Annotation.</title>
        <authorList>
            <person name="Atibalentja N."/>
            <person name="Keating K."/>
            <person name="Fields C.J."/>
        </authorList>
    </citation>
    <scope>NUCLEOTIDE SEQUENCE</scope>
    <source>
        <strain evidence="1">Niue_2</strain>
        <tissue evidence="1">Leaf</tissue>
    </source>
</reference>
<dbReference type="AlphaFoldDB" id="A0A843XEC8"/>
<dbReference type="OrthoDB" id="416253at2759"/>
<organism evidence="1 2">
    <name type="scientific">Colocasia esculenta</name>
    <name type="common">Wild taro</name>
    <name type="synonym">Arum esculentum</name>
    <dbReference type="NCBI Taxonomy" id="4460"/>
    <lineage>
        <taxon>Eukaryota</taxon>
        <taxon>Viridiplantae</taxon>
        <taxon>Streptophyta</taxon>
        <taxon>Embryophyta</taxon>
        <taxon>Tracheophyta</taxon>
        <taxon>Spermatophyta</taxon>
        <taxon>Magnoliopsida</taxon>
        <taxon>Liliopsida</taxon>
        <taxon>Araceae</taxon>
        <taxon>Aroideae</taxon>
        <taxon>Colocasieae</taxon>
        <taxon>Colocasia</taxon>
    </lineage>
</organism>
<dbReference type="Proteomes" id="UP000652761">
    <property type="component" value="Unassembled WGS sequence"/>
</dbReference>
<evidence type="ECO:0000313" key="1">
    <source>
        <dbReference type="EMBL" id="MQM17527.1"/>
    </source>
</evidence>
<dbReference type="EMBL" id="NMUH01007604">
    <property type="protein sequence ID" value="MQM17527.1"/>
    <property type="molecule type" value="Genomic_DNA"/>
</dbReference>
<keyword evidence="2" id="KW-1185">Reference proteome</keyword>
<sequence length="105" mass="11521">MAEEIGYFTLNTGAKIPSVGLGTWQSESGVVGDAIVRAVKGCGFRFTSYFVLVVDLWDRLQICGISFISWISRVVLVSSLVKGVSFQRRHTQPGFHGPLFLPAPF</sequence>
<name>A0A843XEC8_COLES</name>
<protein>
    <submittedName>
        <fullName evidence="1">Uncharacterized protein</fullName>
    </submittedName>
</protein>
<dbReference type="InterPro" id="IPR036812">
    <property type="entry name" value="NAD(P)_OxRdtase_dom_sf"/>
</dbReference>
<dbReference type="Gene3D" id="3.20.20.100">
    <property type="entry name" value="NADP-dependent oxidoreductase domain"/>
    <property type="match status" value="1"/>
</dbReference>
<comment type="caution">
    <text evidence="1">The sequence shown here is derived from an EMBL/GenBank/DDBJ whole genome shotgun (WGS) entry which is preliminary data.</text>
</comment>
<accession>A0A843XEC8</accession>
<proteinExistence type="predicted"/>
<evidence type="ECO:0000313" key="2">
    <source>
        <dbReference type="Proteomes" id="UP000652761"/>
    </source>
</evidence>
<gene>
    <name evidence="1" type="ORF">Taro_050498</name>
</gene>